<dbReference type="AlphaFoldDB" id="A0A7W3LW38"/>
<accession>A0A7W3LW38</accession>
<organism evidence="2 3">
    <name type="scientific">Actinomadura namibiensis</name>
    <dbReference type="NCBI Taxonomy" id="182080"/>
    <lineage>
        <taxon>Bacteria</taxon>
        <taxon>Bacillati</taxon>
        <taxon>Actinomycetota</taxon>
        <taxon>Actinomycetes</taxon>
        <taxon>Streptosporangiales</taxon>
        <taxon>Thermomonosporaceae</taxon>
        <taxon>Actinomadura</taxon>
    </lineage>
</organism>
<name>A0A7W3LW38_ACTNM</name>
<dbReference type="EMBL" id="JACJIA010000011">
    <property type="protein sequence ID" value="MBA8955329.1"/>
    <property type="molecule type" value="Genomic_DNA"/>
</dbReference>
<sequence>MAHPVVGAGVADHSEFLEDRWGRLLRTVESTTRFLGYRGDAAGRRETARLREVHRDIKGVDARGRRYHALNPEAYLWVHATLLHGMLEAQRLFARPVPPARAAALFEEWRQLAFALGVAERHVPEDPAAFRRYFDAMVNDRLEDNETVRLLIRLDREPLPPPPRWPLPDVAWQGLAVPTTAMLRRVGVGSLPPVLRARFGLAWSAADEWGFRRFAQAMRTADAALVGPLRYTPIAARAMRAARHRR</sequence>
<protein>
    <submittedName>
        <fullName evidence="2">Uncharacterized protein (DUF2236 family)</fullName>
    </submittedName>
</protein>
<evidence type="ECO:0000259" key="1">
    <source>
        <dbReference type="Pfam" id="PF09995"/>
    </source>
</evidence>
<dbReference type="GO" id="GO:0016491">
    <property type="term" value="F:oxidoreductase activity"/>
    <property type="evidence" value="ECO:0007669"/>
    <property type="project" value="InterPro"/>
</dbReference>
<comment type="caution">
    <text evidence="2">The sequence shown here is derived from an EMBL/GenBank/DDBJ whole genome shotgun (WGS) entry which is preliminary data.</text>
</comment>
<gene>
    <name evidence="2" type="ORF">HNR61_007003</name>
</gene>
<dbReference type="Pfam" id="PF09995">
    <property type="entry name" value="MPAB_Lcp_cat"/>
    <property type="match status" value="1"/>
</dbReference>
<dbReference type="PANTHER" id="PTHR36151">
    <property type="entry name" value="BLR2777 PROTEIN"/>
    <property type="match status" value="1"/>
</dbReference>
<feature type="domain" description="ER-bound oxygenase mpaB/mpaB'/Rubber oxygenase catalytic" evidence="1">
    <location>
        <begin position="1"/>
        <end position="220"/>
    </location>
</feature>
<dbReference type="Proteomes" id="UP000572680">
    <property type="component" value="Unassembled WGS sequence"/>
</dbReference>
<proteinExistence type="predicted"/>
<reference evidence="2 3" key="1">
    <citation type="submission" date="2020-08" db="EMBL/GenBank/DDBJ databases">
        <title>Genomic Encyclopedia of Type Strains, Phase IV (KMG-IV): sequencing the most valuable type-strain genomes for metagenomic binning, comparative biology and taxonomic classification.</title>
        <authorList>
            <person name="Goeker M."/>
        </authorList>
    </citation>
    <scope>NUCLEOTIDE SEQUENCE [LARGE SCALE GENOMIC DNA]</scope>
    <source>
        <strain evidence="2 3">DSM 44197</strain>
    </source>
</reference>
<evidence type="ECO:0000313" key="3">
    <source>
        <dbReference type="Proteomes" id="UP000572680"/>
    </source>
</evidence>
<dbReference type="InterPro" id="IPR018713">
    <property type="entry name" value="MPAB/Lcp_cat_dom"/>
</dbReference>
<evidence type="ECO:0000313" key="2">
    <source>
        <dbReference type="EMBL" id="MBA8955329.1"/>
    </source>
</evidence>
<keyword evidence="3" id="KW-1185">Reference proteome</keyword>
<dbReference type="PANTHER" id="PTHR36151:SF3">
    <property type="entry name" value="ER-BOUND OXYGENASE MPAB_MPAB'_RUBBER OXYGENASE CATALYTIC DOMAIN-CONTAINING PROTEIN"/>
    <property type="match status" value="1"/>
</dbReference>